<evidence type="ECO:0000259" key="2">
    <source>
        <dbReference type="PROSITE" id="PS50994"/>
    </source>
</evidence>
<dbReference type="InterPro" id="IPR009057">
    <property type="entry name" value="Homeodomain-like_sf"/>
</dbReference>
<dbReference type="InterPro" id="IPR001584">
    <property type="entry name" value="Integrase_cat-core"/>
</dbReference>
<dbReference type="Gene3D" id="3.30.420.10">
    <property type="entry name" value="Ribonuclease H-like superfamily/Ribonuclease H"/>
    <property type="match status" value="1"/>
</dbReference>
<dbReference type="OrthoDB" id="446892at2759"/>
<evidence type="ECO:0000313" key="4">
    <source>
        <dbReference type="EMBL" id="CAL1125513.1"/>
    </source>
</evidence>
<evidence type="ECO:0000313" key="5">
    <source>
        <dbReference type="EMBL" id="CAL4759450.1"/>
    </source>
</evidence>
<dbReference type="SUPFAM" id="SSF46689">
    <property type="entry name" value="Homeodomain-like"/>
    <property type="match status" value="1"/>
</dbReference>
<dbReference type="EMBL" id="CAMXCT010000001">
    <property type="protein sequence ID" value="CAI3972138.1"/>
    <property type="molecule type" value="Genomic_DNA"/>
</dbReference>
<accession>A0A9P1FDL9</accession>
<keyword evidence="6" id="KW-1185">Reference proteome</keyword>
<dbReference type="GO" id="GO:0003676">
    <property type="term" value="F:nucleic acid binding"/>
    <property type="evidence" value="ECO:0007669"/>
    <property type="project" value="InterPro"/>
</dbReference>
<dbReference type="InterPro" id="IPR012337">
    <property type="entry name" value="RNaseH-like_sf"/>
</dbReference>
<evidence type="ECO:0000313" key="3">
    <source>
        <dbReference type="EMBL" id="CAI3972138.1"/>
    </source>
</evidence>
<dbReference type="GO" id="GO:0015074">
    <property type="term" value="P:DNA integration"/>
    <property type="evidence" value="ECO:0007669"/>
    <property type="project" value="InterPro"/>
</dbReference>
<evidence type="ECO:0000313" key="6">
    <source>
        <dbReference type="Proteomes" id="UP001152797"/>
    </source>
</evidence>
<gene>
    <name evidence="3" type="ORF">C1SCF055_LOCUS728</name>
</gene>
<reference evidence="3" key="1">
    <citation type="submission" date="2022-10" db="EMBL/GenBank/DDBJ databases">
        <authorList>
            <person name="Chen Y."/>
            <person name="Dougan E. K."/>
            <person name="Chan C."/>
            <person name="Rhodes N."/>
            <person name="Thang M."/>
        </authorList>
    </citation>
    <scope>NUCLEOTIDE SEQUENCE</scope>
</reference>
<organism evidence="3">
    <name type="scientific">Cladocopium goreaui</name>
    <dbReference type="NCBI Taxonomy" id="2562237"/>
    <lineage>
        <taxon>Eukaryota</taxon>
        <taxon>Sar</taxon>
        <taxon>Alveolata</taxon>
        <taxon>Dinophyceae</taxon>
        <taxon>Suessiales</taxon>
        <taxon>Symbiodiniaceae</taxon>
        <taxon>Cladocopium</taxon>
    </lineage>
</organism>
<dbReference type="SUPFAM" id="SSF53098">
    <property type="entry name" value="Ribonuclease H-like"/>
    <property type="match status" value="1"/>
</dbReference>
<evidence type="ECO:0000256" key="1">
    <source>
        <dbReference type="SAM" id="MobiDB-lite"/>
    </source>
</evidence>
<dbReference type="EMBL" id="CAMXCT030000001">
    <property type="protein sequence ID" value="CAL4759450.1"/>
    <property type="molecule type" value="Genomic_DNA"/>
</dbReference>
<proteinExistence type="predicted"/>
<name>A0A9P1FDL9_9DINO</name>
<reference evidence="4" key="2">
    <citation type="submission" date="2024-04" db="EMBL/GenBank/DDBJ databases">
        <authorList>
            <person name="Chen Y."/>
            <person name="Shah S."/>
            <person name="Dougan E. K."/>
            <person name="Thang M."/>
            <person name="Chan C."/>
        </authorList>
    </citation>
    <scope>NUCLEOTIDE SEQUENCE [LARGE SCALE GENOMIC DNA]</scope>
</reference>
<comment type="caution">
    <text evidence="3">The sequence shown here is derived from an EMBL/GenBank/DDBJ whole genome shotgun (WGS) entry which is preliminary data.</text>
</comment>
<dbReference type="Proteomes" id="UP001152797">
    <property type="component" value="Unassembled WGS sequence"/>
</dbReference>
<feature type="region of interest" description="Disordered" evidence="1">
    <location>
        <begin position="311"/>
        <end position="339"/>
    </location>
</feature>
<sequence>MKNLYHRLLLVIAGSTQKELASQIRYLKIENEILRSKLGPRVSVTHKERNRLVKFGSKLGSALGDLVTIVHPDTLRRWIREAGKPGKKTPVKKGRPRTKSDVRELIIRFARENDWGYTRIMGELKKLGIKPPSRNTVKNILKENGLEPGPKRGAGTWDEFLKIHATTLWQCDFYAKKVLTIKGFRDLFLLVFLHVESRRVFIAPSTFHPNEAWVREQAHVFLKYVAGAGIETTIFMHDRDTKFTALFDEVLKSADVAVKKAEYRSPNTNAFVERFIQTLQQECLDHFIVFGEKHMDYLVSEMVTHYHEERPHQAKNNAPVHFGTPTSSTKKGRWKKNKPPPDFVPVSQIECRERLGGLLKHYYRPRRQSALYDADGMTRRRWEPQSWFSATPKVATGYFD</sequence>
<dbReference type="AlphaFoldDB" id="A0A9P1FDL9"/>
<dbReference type="EMBL" id="CAMXCT020000001">
    <property type="protein sequence ID" value="CAL1125513.1"/>
    <property type="molecule type" value="Genomic_DNA"/>
</dbReference>
<dbReference type="Pfam" id="PF13683">
    <property type="entry name" value="rve_3"/>
    <property type="match status" value="1"/>
</dbReference>
<feature type="domain" description="Integrase catalytic" evidence="2">
    <location>
        <begin position="146"/>
        <end position="327"/>
    </location>
</feature>
<dbReference type="InterPro" id="IPR036397">
    <property type="entry name" value="RNaseH_sf"/>
</dbReference>
<protein>
    <submittedName>
        <fullName evidence="5">Uncharacterized protein YagA</fullName>
    </submittedName>
</protein>
<dbReference type="PROSITE" id="PS50994">
    <property type="entry name" value="INTEGRASE"/>
    <property type="match status" value="1"/>
</dbReference>